<keyword evidence="1" id="KW-1133">Transmembrane helix</keyword>
<proteinExistence type="predicted"/>
<protein>
    <recommendedName>
        <fullName evidence="4">Transmembrane protein</fullName>
    </recommendedName>
</protein>
<name>A0A3P1WY43_9ACTN</name>
<evidence type="ECO:0008006" key="4">
    <source>
        <dbReference type="Google" id="ProtNLM"/>
    </source>
</evidence>
<gene>
    <name evidence="2" type="ORF">EII35_05040</name>
</gene>
<accession>A0A3P1WY43</accession>
<keyword evidence="1" id="KW-0472">Membrane</keyword>
<keyword evidence="1" id="KW-0812">Transmembrane</keyword>
<reference evidence="2 3" key="1">
    <citation type="submission" date="2018-11" db="EMBL/GenBank/DDBJ databases">
        <title>Genomes From Bacteria Associated with the Canine Oral Cavity: a Test Case for Automated Genome-Based Taxonomic Assignment.</title>
        <authorList>
            <person name="Coil D.A."/>
            <person name="Jospin G."/>
            <person name="Darling A.E."/>
            <person name="Wallis C."/>
            <person name="Davis I.J."/>
            <person name="Harris S."/>
            <person name="Eisen J.A."/>
            <person name="Holcombe L.J."/>
            <person name="O'Flynn C."/>
        </authorList>
    </citation>
    <scope>NUCLEOTIDE SEQUENCE [LARGE SCALE GENOMIC DNA]</scope>
    <source>
        <strain evidence="2 3">OH2822_COT-296</strain>
    </source>
</reference>
<evidence type="ECO:0000313" key="3">
    <source>
        <dbReference type="Proteomes" id="UP000280935"/>
    </source>
</evidence>
<comment type="caution">
    <text evidence="2">The sequence shown here is derived from an EMBL/GenBank/DDBJ whole genome shotgun (WGS) entry which is preliminary data.</text>
</comment>
<evidence type="ECO:0000313" key="2">
    <source>
        <dbReference type="EMBL" id="RRD50320.1"/>
    </source>
</evidence>
<sequence>MRSPVSHHRIKGGRFIVAASPKLLDGELTRTSILRSRSWQVPSCLVGALLTLCFTLMAAWTTPTSLNLTCARRAAHEPVNCVFTTTSLSQRDEISLEDVRSIRKSRIGSGRGSYNSCSLSTWPRSLNGHTWACRAMDPTPFAQLIDDPLLVDDVTHSDNYQLDWWAVAAFAITTLVCAWLGIGRREDLRWEIDPPRGLVKVTHGSLLGVDTETVRTPGVPQLERREKGNLIHVAVAGTQRRMAHGLVRTTDASPHTLEAYRRFTDSLVSGQ</sequence>
<feature type="transmembrane region" description="Helical" evidence="1">
    <location>
        <begin position="39"/>
        <end position="60"/>
    </location>
</feature>
<evidence type="ECO:0000256" key="1">
    <source>
        <dbReference type="SAM" id="Phobius"/>
    </source>
</evidence>
<feature type="transmembrane region" description="Helical" evidence="1">
    <location>
        <begin position="164"/>
        <end position="182"/>
    </location>
</feature>
<dbReference type="EMBL" id="RQYT01000007">
    <property type="protein sequence ID" value="RRD50320.1"/>
    <property type="molecule type" value="Genomic_DNA"/>
</dbReference>
<dbReference type="RefSeq" id="WP_125227375.1">
    <property type="nucleotide sequence ID" value="NZ_RQYT01000007.1"/>
</dbReference>
<organism evidence="2 3">
    <name type="scientific">Arachnia propionica</name>
    <dbReference type="NCBI Taxonomy" id="1750"/>
    <lineage>
        <taxon>Bacteria</taxon>
        <taxon>Bacillati</taxon>
        <taxon>Actinomycetota</taxon>
        <taxon>Actinomycetes</taxon>
        <taxon>Propionibacteriales</taxon>
        <taxon>Propionibacteriaceae</taxon>
        <taxon>Arachnia</taxon>
    </lineage>
</organism>
<dbReference type="Proteomes" id="UP000280935">
    <property type="component" value="Unassembled WGS sequence"/>
</dbReference>
<dbReference type="AlphaFoldDB" id="A0A3P1WY43"/>